<dbReference type="GO" id="GO:0004527">
    <property type="term" value="F:exonuclease activity"/>
    <property type="evidence" value="ECO:0007669"/>
    <property type="project" value="UniProtKB-KW"/>
</dbReference>
<dbReference type="GO" id="GO:0003676">
    <property type="term" value="F:nucleic acid binding"/>
    <property type="evidence" value="ECO:0007669"/>
    <property type="project" value="InterPro"/>
</dbReference>
<evidence type="ECO:0000259" key="7">
    <source>
        <dbReference type="Pfam" id="PF02272"/>
    </source>
</evidence>
<evidence type="ECO:0000256" key="3">
    <source>
        <dbReference type="ARBA" id="ARBA00022722"/>
    </source>
</evidence>
<dbReference type="InterPro" id="IPR001667">
    <property type="entry name" value="DDH_dom"/>
</dbReference>
<evidence type="ECO:0000313" key="10">
    <source>
        <dbReference type="Proteomes" id="UP000605201"/>
    </source>
</evidence>
<dbReference type="InterPro" id="IPR041122">
    <property type="entry name" value="RecJ_OB"/>
</dbReference>
<dbReference type="Pfam" id="PF02272">
    <property type="entry name" value="DHHA1"/>
    <property type="match status" value="1"/>
</dbReference>
<evidence type="ECO:0000259" key="8">
    <source>
        <dbReference type="Pfam" id="PF17768"/>
    </source>
</evidence>
<dbReference type="PANTHER" id="PTHR30255">
    <property type="entry name" value="SINGLE-STRANDED-DNA-SPECIFIC EXONUCLEASE RECJ"/>
    <property type="match status" value="1"/>
</dbReference>
<dbReference type="SUPFAM" id="SSF64182">
    <property type="entry name" value="DHH phosphoesterases"/>
    <property type="match status" value="1"/>
</dbReference>
<dbReference type="Pfam" id="PF17768">
    <property type="entry name" value="RecJ_OB"/>
    <property type="match status" value="1"/>
</dbReference>
<protein>
    <recommendedName>
        <fullName evidence="2">Single-stranded-DNA-specific exonuclease RecJ</fullName>
    </recommendedName>
</protein>
<keyword evidence="3" id="KW-0540">Nuclease</keyword>
<accession>A0A8J6NZ76</accession>
<reference evidence="9 10" key="1">
    <citation type="submission" date="2020-08" db="EMBL/GenBank/DDBJ databases">
        <title>Bridging the membrane lipid divide: bacteria of the FCB group superphylum have the potential to synthesize archaeal ether lipids.</title>
        <authorList>
            <person name="Villanueva L."/>
            <person name="Von Meijenfeldt F.A.B."/>
            <person name="Westbye A.B."/>
            <person name="Yadav S."/>
            <person name="Hopmans E.C."/>
            <person name="Dutilh B.E."/>
            <person name="Sinninghe Damste J.S."/>
        </authorList>
    </citation>
    <scope>NUCLEOTIDE SEQUENCE [LARGE SCALE GENOMIC DNA]</scope>
    <source>
        <strain evidence="9">NIOZ-UU17</strain>
    </source>
</reference>
<feature type="domain" description="RecJ OB" evidence="8">
    <location>
        <begin position="462"/>
        <end position="557"/>
    </location>
</feature>
<keyword evidence="5" id="KW-0269">Exonuclease</keyword>
<evidence type="ECO:0000256" key="2">
    <source>
        <dbReference type="ARBA" id="ARBA00019841"/>
    </source>
</evidence>
<dbReference type="Gene3D" id="3.90.1640.30">
    <property type="match status" value="1"/>
</dbReference>
<proteinExistence type="inferred from homology"/>
<feature type="domain" description="DHHA1" evidence="7">
    <location>
        <begin position="344"/>
        <end position="438"/>
    </location>
</feature>
<comment type="caution">
    <text evidence="9">The sequence shown here is derived from an EMBL/GenBank/DDBJ whole genome shotgun (WGS) entry which is preliminary data.</text>
</comment>
<organism evidence="9 10">
    <name type="scientific">Candidatus Desulfatibia vada</name>
    <dbReference type="NCBI Taxonomy" id="2841696"/>
    <lineage>
        <taxon>Bacteria</taxon>
        <taxon>Pseudomonadati</taxon>
        <taxon>Thermodesulfobacteriota</taxon>
        <taxon>Desulfobacteria</taxon>
        <taxon>Desulfobacterales</taxon>
        <taxon>Desulfobacterales incertae sedis</taxon>
        <taxon>Candidatus Desulfatibia</taxon>
    </lineage>
</organism>
<name>A0A8J6NZ76_9BACT</name>
<dbReference type="PANTHER" id="PTHR30255:SF2">
    <property type="entry name" value="SINGLE-STRANDED-DNA-SPECIFIC EXONUCLEASE RECJ"/>
    <property type="match status" value="1"/>
</dbReference>
<dbReference type="AlphaFoldDB" id="A0A8J6NZ76"/>
<feature type="domain" description="DDH" evidence="6">
    <location>
        <begin position="73"/>
        <end position="231"/>
    </location>
</feature>
<evidence type="ECO:0000313" key="9">
    <source>
        <dbReference type="EMBL" id="MBC8432265.1"/>
    </source>
</evidence>
<comment type="similarity">
    <text evidence="1">Belongs to the RecJ family.</text>
</comment>
<dbReference type="EMBL" id="JACNIG010000213">
    <property type="protein sequence ID" value="MBC8432265.1"/>
    <property type="molecule type" value="Genomic_DNA"/>
</dbReference>
<evidence type="ECO:0000256" key="5">
    <source>
        <dbReference type="ARBA" id="ARBA00022839"/>
    </source>
</evidence>
<dbReference type="InterPro" id="IPR003156">
    <property type="entry name" value="DHHA1_dom"/>
</dbReference>
<keyword evidence="4" id="KW-0378">Hydrolase</keyword>
<dbReference type="Gene3D" id="3.10.310.30">
    <property type="match status" value="1"/>
</dbReference>
<evidence type="ECO:0000259" key="6">
    <source>
        <dbReference type="Pfam" id="PF01368"/>
    </source>
</evidence>
<evidence type="ECO:0000256" key="1">
    <source>
        <dbReference type="ARBA" id="ARBA00005915"/>
    </source>
</evidence>
<dbReference type="Proteomes" id="UP000605201">
    <property type="component" value="Unassembled WGS sequence"/>
</dbReference>
<sequence>MHIKQREINKEVHQACINEGYPGIVSRIIAGRTDEFNKNIFNPSFDCVEPAKDMAGSTKASQRIIDAIQTNQNILLFTDYDVDGCASMAILYGALHDVFGVKKSNIQALTGHRTQDGYGLTDTIAGKIEKLHPDLVITADAGISDGSRIERLAKAGIDVIVTDHHLLPVEGVPTAAWAVVNPQRQDCQYDNNIAGCGVAWLLMTVVAQELDCSMDQKRVLHRFLDYVALGTVADLVSLASPINRYFVKQGLVFMNEQTRECWRVALNGQKANVGFLGFQLGPRINAGSRMTGEANAAIDFLVSKNVDKISAAYQQLDHCNYNRRKIEKRMFDTAKQQINKKDHIFIDYNESYDPGVQGIVAGRLAETFGIPAIMLADIGDDLVAGSGRSGQFLYIRDALQSFDDNYPGILVSFGGHRAAAGLKIHKKNIEILQKGLNDNVNIQLADQDTTPYIKTDGSLKGHLNSATYYQIEALNPFGIGFPSPTFSDIMTATNIRVVGKNPVHLSMKLDGIKAIQFYALDNPGDPLRINSNDKLEVVYTLNMDEWQGRKSLQLIIKRISIKS</sequence>
<dbReference type="InterPro" id="IPR051673">
    <property type="entry name" value="SSDNA_exonuclease_RecJ"/>
</dbReference>
<gene>
    <name evidence="9" type="ORF">H8D96_10120</name>
</gene>
<dbReference type="Pfam" id="PF01368">
    <property type="entry name" value="DHH"/>
    <property type="match status" value="1"/>
</dbReference>
<evidence type="ECO:0000256" key="4">
    <source>
        <dbReference type="ARBA" id="ARBA00022801"/>
    </source>
</evidence>
<dbReference type="InterPro" id="IPR038763">
    <property type="entry name" value="DHH_sf"/>
</dbReference>